<sequence length="29" mass="3517">MVYPLTVIPYLHLLYCSFQNSLYRLLSLR</sequence>
<proteinExistence type="predicted"/>
<protein>
    <submittedName>
        <fullName evidence="1">Uncharacterized protein</fullName>
    </submittedName>
</protein>
<evidence type="ECO:0000313" key="1">
    <source>
        <dbReference type="EMBL" id="DAE31127.1"/>
    </source>
</evidence>
<dbReference type="EMBL" id="BK059105">
    <property type="protein sequence ID" value="DAE31127.1"/>
    <property type="molecule type" value="Genomic_DNA"/>
</dbReference>
<reference evidence="1" key="1">
    <citation type="journal article" date="2021" name="Proc. Natl. Acad. Sci. U.S.A.">
        <title>A Catalog of Tens of Thousands of Viruses from Human Metagenomes Reveals Hidden Associations with Chronic Diseases.</title>
        <authorList>
            <person name="Tisza M.J."/>
            <person name="Buck C.B."/>
        </authorList>
    </citation>
    <scope>NUCLEOTIDE SEQUENCE</scope>
    <source>
        <strain evidence="1">CtML55</strain>
    </source>
</reference>
<name>A0A8S5RID4_9VIRU</name>
<organism evidence="1">
    <name type="scientific">virus sp. ctML55</name>
    <dbReference type="NCBI Taxonomy" id="2827627"/>
    <lineage>
        <taxon>Viruses</taxon>
    </lineage>
</organism>
<accession>A0A8S5RID4</accession>